<sequence length="53" mass="5762">MVPPFKLGLGGPIGNGRQYLAWIHIDDMVNGIIWLLDNDLRGPFNMGLAIPGS</sequence>
<name>A0A484ZA66_9ENTR</name>
<evidence type="ECO:0000313" key="2">
    <source>
        <dbReference type="Proteomes" id="UP000351155"/>
    </source>
</evidence>
<gene>
    <name evidence="1" type="ORF">NCTC12126_05765</name>
</gene>
<dbReference type="InterPro" id="IPR036291">
    <property type="entry name" value="NAD(P)-bd_dom_sf"/>
</dbReference>
<reference evidence="1 2" key="1">
    <citation type="submission" date="2019-03" db="EMBL/GenBank/DDBJ databases">
        <authorList>
            <consortium name="Pathogen Informatics"/>
        </authorList>
    </citation>
    <scope>NUCLEOTIDE SEQUENCE [LARGE SCALE GENOMIC DNA]</scope>
    <source>
        <strain evidence="1 2">NCTC12126</strain>
    </source>
</reference>
<dbReference type="PANTHER" id="PTHR11092">
    <property type="entry name" value="SUGAR NUCLEOTIDE EPIMERASE RELATED"/>
    <property type="match status" value="1"/>
</dbReference>
<protein>
    <submittedName>
        <fullName evidence="1">Cell division inhibitor</fullName>
    </submittedName>
</protein>
<dbReference type="AlphaFoldDB" id="A0A484ZA66"/>
<accession>A0A484ZA66</accession>
<dbReference type="PANTHER" id="PTHR11092:SF0">
    <property type="entry name" value="EPIMERASE FAMILY PROTEIN SDR39U1"/>
    <property type="match status" value="1"/>
</dbReference>
<dbReference type="Gene3D" id="3.40.50.720">
    <property type="entry name" value="NAD(P)-binding Rossmann-like Domain"/>
    <property type="match status" value="1"/>
</dbReference>
<organism evidence="1 2">
    <name type="scientific">Enterobacter cancerogenus</name>
    <dbReference type="NCBI Taxonomy" id="69218"/>
    <lineage>
        <taxon>Bacteria</taxon>
        <taxon>Pseudomonadati</taxon>
        <taxon>Pseudomonadota</taxon>
        <taxon>Gammaproteobacteria</taxon>
        <taxon>Enterobacterales</taxon>
        <taxon>Enterobacteriaceae</taxon>
        <taxon>Enterobacter</taxon>
        <taxon>Enterobacter cloacae complex</taxon>
    </lineage>
</organism>
<dbReference type="Proteomes" id="UP000351155">
    <property type="component" value="Unassembled WGS sequence"/>
</dbReference>
<dbReference type="SUPFAM" id="SSF51735">
    <property type="entry name" value="NAD(P)-binding Rossmann-fold domains"/>
    <property type="match status" value="1"/>
</dbReference>
<evidence type="ECO:0000313" key="1">
    <source>
        <dbReference type="EMBL" id="VFS44461.1"/>
    </source>
</evidence>
<proteinExistence type="predicted"/>
<dbReference type="EMBL" id="CAADIW010000074">
    <property type="protein sequence ID" value="VFS44461.1"/>
    <property type="molecule type" value="Genomic_DNA"/>
</dbReference>